<dbReference type="Proteomes" id="UP000053201">
    <property type="component" value="Unassembled WGS sequence"/>
</dbReference>
<dbReference type="InParanoid" id="A0A0L0HPC2"/>
<sequence length="1284" mass="135284">MAEASLADRGRMQSMTFAHSTNQSTGPLNKRSLSLPSLKLGNDGGPKAGTNTLRVLKTRGWVPLMIAALEGEAPKKSGSEPTPGRLAQSTYPESELLSTGHSQQNLPSKRPPGRSKVTEYGAAFSARIPEVNSPEDRSAGTKESSRKSNYEASTKYSSSALQNRSSPRAFQAAGERSMNTRVRSASYSQETRSQQTRDFNSAHSTSQASDINFGQDAKSLADAISRGDAGNTPQHAAMIVSAANHLLEAANKEIQSNNDPRYQAEMKRLITEVKQILPEFRSKAWISLGSGNAPPLETAMEVLGILNTVTSRLTDLGNFMKHNPSQNPAKDVRPSYGQVNESVLDTRRNLKPESLHLSSQESQEATPNLSAKGPIKPHYQSSEMLHKFSIANPPKSSSTKEEDSLHMRRLSEMDNNESPYVSAPEIPLVDETLQATTVEAATMFAKPENRSQNPKQASLPPTTSSESSFASKKHAVSPLQEATTRNPLQQGNPSTRRSHARQPSDVMQDIPITKNYQPWIREPTDKTPGSAHQSIASGNTGVATDVDNAWVEEVQPLQDSLVWRPQTGSLPSDGAVETGEFSMTGNTSPAENIGVNSQNQQVLVRNRFHSPLDEPSSIETEPLMDAGLRLRSQRRLEYNSILPDASTSIQTAGIGQIQPDRAAPFDSQTSTSNAHIKMKSQAEAAPLIPYNRTSKVSGAAIAGTDTVAEAIGKIPNPPVNSGPIFVVNWAPGGDLPSAQDVSAEQGTVAIRPQQHVAKLAAEQSELVKPSKAKHITEDFGTTPAAESSLAGGEVVPQAAVSGGSNTVIVKNNPVDAQAPVVQQNLHSQQQNETEGESATVEVYDVYGTRKRLRFCPWISWRSDGGGGSRRRNRSGPCAACCSCRTLCKGVCGTLLLGFLVLLFLTNLVILNVSVVRDTINMKSALANIVIPPDGGSTTIRTSSTTTRSSSAAVSITLSSMLPSDIPIISAHLSESTTISSTSSLTSSMSWTSSNIILSTSSISSPLSLTETASTSLSGSQSSTWSAVASTSTTSSTTLSSFSQSSSNVVASSSLLSTFDSSTSMLSATTSQSASDFSTSPSSSGSTQQSTMSSSQSLASEISSVSTSTSGLTTPSTSSSAIQTSYTGWSQTSSSMPLPSSSVSSSQTAGGSSTSSSASASGSLPPTSSFSMSSSDVSSSTTTMSSSTSNYVLSSSIMSSYSEASMTSSSSITDSITVTRISSSETASSSESFSSSVPTSTDILSYTQTSSASQTPRNSVTETPTPTPTSSEVVSSESVSGTRDI</sequence>
<feature type="region of interest" description="Disordered" evidence="1">
    <location>
        <begin position="317"/>
        <end position="336"/>
    </location>
</feature>
<feature type="region of interest" description="Disordered" evidence="1">
    <location>
        <begin position="72"/>
        <end position="213"/>
    </location>
</feature>
<feature type="compositionally biased region" description="Basic and acidic residues" evidence="1">
    <location>
        <begin position="134"/>
        <end position="149"/>
    </location>
</feature>
<feature type="compositionally biased region" description="Basic and acidic residues" evidence="1">
    <location>
        <begin position="1"/>
        <end position="11"/>
    </location>
</feature>
<feature type="compositionally biased region" description="Low complexity" evidence="1">
    <location>
        <begin position="1258"/>
        <end position="1284"/>
    </location>
</feature>
<dbReference type="EMBL" id="KQ257452">
    <property type="protein sequence ID" value="KND02908.1"/>
    <property type="molecule type" value="Genomic_DNA"/>
</dbReference>
<feature type="region of interest" description="Disordered" evidence="1">
    <location>
        <begin position="1135"/>
        <end position="1186"/>
    </location>
</feature>
<dbReference type="RefSeq" id="XP_016610947.1">
    <property type="nucleotide sequence ID" value="XM_016750294.1"/>
</dbReference>
<dbReference type="Gene3D" id="1.20.120.230">
    <property type="entry name" value="Alpha-catenin/vinculin-like"/>
    <property type="match status" value="1"/>
</dbReference>
<feature type="compositionally biased region" description="Polar residues" evidence="1">
    <location>
        <begin position="87"/>
        <end position="107"/>
    </location>
</feature>
<proteinExistence type="predicted"/>
<evidence type="ECO:0000256" key="1">
    <source>
        <dbReference type="SAM" id="MobiDB-lite"/>
    </source>
</evidence>
<evidence type="ECO:0000256" key="2">
    <source>
        <dbReference type="SAM" id="Phobius"/>
    </source>
</evidence>
<evidence type="ECO:0000313" key="3">
    <source>
        <dbReference type="EMBL" id="KND02908.1"/>
    </source>
</evidence>
<feature type="compositionally biased region" description="Polar residues" evidence="1">
    <location>
        <begin position="13"/>
        <end position="35"/>
    </location>
</feature>
<protein>
    <submittedName>
        <fullName evidence="3">Uncharacterized protein</fullName>
    </submittedName>
</protein>
<gene>
    <name evidence="3" type="ORF">SPPG_01988</name>
</gene>
<accession>A0A0L0HPC2</accession>
<dbReference type="VEuPathDB" id="FungiDB:SPPG_01988"/>
<keyword evidence="4" id="KW-1185">Reference proteome</keyword>
<feature type="compositionally biased region" description="Polar residues" evidence="1">
    <location>
        <begin position="480"/>
        <end position="495"/>
    </location>
</feature>
<feature type="compositionally biased region" description="Low complexity" evidence="1">
    <location>
        <begin position="355"/>
        <end position="364"/>
    </location>
</feature>
<feature type="region of interest" description="Disordered" evidence="1">
    <location>
        <begin position="354"/>
        <end position="377"/>
    </location>
</feature>
<dbReference type="OMA" id="GNVTNHR"/>
<feature type="region of interest" description="Disordered" evidence="1">
    <location>
        <begin position="443"/>
        <end position="540"/>
    </location>
</feature>
<dbReference type="STRING" id="645134.A0A0L0HPC2"/>
<keyword evidence="2" id="KW-1133">Transmembrane helix</keyword>
<organism evidence="3 4">
    <name type="scientific">Spizellomyces punctatus (strain DAOM BR117)</name>
    <dbReference type="NCBI Taxonomy" id="645134"/>
    <lineage>
        <taxon>Eukaryota</taxon>
        <taxon>Fungi</taxon>
        <taxon>Fungi incertae sedis</taxon>
        <taxon>Chytridiomycota</taxon>
        <taxon>Chytridiomycota incertae sedis</taxon>
        <taxon>Chytridiomycetes</taxon>
        <taxon>Spizellomycetales</taxon>
        <taxon>Spizellomycetaceae</taxon>
        <taxon>Spizellomyces</taxon>
    </lineage>
</organism>
<feature type="region of interest" description="Disordered" evidence="1">
    <location>
        <begin position="1071"/>
        <end position="1098"/>
    </location>
</feature>
<feature type="region of interest" description="Disordered" evidence="1">
    <location>
        <begin position="1219"/>
        <end position="1284"/>
    </location>
</feature>
<feature type="transmembrane region" description="Helical" evidence="2">
    <location>
        <begin position="894"/>
        <end position="915"/>
    </location>
</feature>
<feature type="compositionally biased region" description="Polar residues" evidence="1">
    <location>
        <begin position="150"/>
        <end position="168"/>
    </location>
</feature>
<feature type="compositionally biased region" description="Low complexity" evidence="1">
    <location>
        <begin position="1219"/>
        <end position="1240"/>
    </location>
</feature>
<feature type="compositionally biased region" description="Polar residues" evidence="1">
    <location>
        <begin position="177"/>
        <end position="212"/>
    </location>
</feature>
<dbReference type="OrthoDB" id="10405868at2759"/>
<keyword evidence="2" id="KW-0472">Membrane</keyword>
<evidence type="ECO:0000313" key="4">
    <source>
        <dbReference type="Proteomes" id="UP000053201"/>
    </source>
</evidence>
<feature type="compositionally biased region" description="Polar residues" evidence="1">
    <location>
        <begin position="450"/>
        <end position="470"/>
    </location>
</feature>
<feature type="compositionally biased region" description="Polar residues" evidence="1">
    <location>
        <begin position="1241"/>
        <end position="1257"/>
    </location>
</feature>
<dbReference type="GeneID" id="27685614"/>
<reference evidence="3 4" key="1">
    <citation type="submission" date="2009-08" db="EMBL/GenBank/DDBJ databases">
        <title>The Genome Sequence of Spizellomyces punctatus strain DAOM BR117.</title>
        <authorList>
            <consortium name="The Broad Institute Genome Sequencing Platform"/>
            <person name="Russ C."/>
            <person name="Cuomo C."/>
            <person name="Shea T."/>
            <person name="Young S.K."/>
            <person name="Zeng Q."/>
            <person name="Koehrsen M."/>
            <person name="Haas B."/>
            <person name="Borodovsky M."/>
            <person name="Guigo R."/>
            <person name="Alvarado L."/>
            <person name="Berlin A."/>
            <person name="Bochicchio J."/>
            <person name="Borenstein D."/>
            <person name="Chapman S."/>
            <person name="Chen Z."/>
            <person name="Engels R."/>
            <person name="Freedman E."/>
            <person name="Gellesch M."/>
            <person name="Goldberg J."/>
            <person name="Griggs A."/>
            <person name="Gujja S."/>
            <person name="Heiman D."/>
            <person name="Hepburn T."/>
            <person name="Howarth C."/>
            <person name="Jen D."/>
            <person name="Larson L."/>
            <person name="Lewis B."/>
            <person name="Mehta T."/>
            <person name="Park D."/>
            <person name="Pearson M."/>
            <person name="Roberts A."/>
            <person name="Saif S."/>
            <person name="Shenoy N."/>
            <person name="Sisk P."/>
            <person name="Stolte C."/>
            <person name="Sykes S."/>
            <person name="Thomson T."/>
            <person name="Walk T."/>
            <person name="White J."/>
            <person name="Yandava C."/>
            <person name="Burger G."/>
            <person name="Gray M.W."/>
            <person name="Holland P.W.H."/>
            <person name="King N."/>
            <person name="Lang F.B.F."/>
            <person name="Roger A.J."/>
            <person name="Ruiz-Trillo I."/>
            <person name="Lander E."/>
            <person name="Nusbaum C."/>
        </authorList>
    </citation>
    <scope>NUCLEOTIDE SEQUENCE [LARGE SCALE GENOMIC DNA]</scope>
    <source>
        <strain evidence="3 4">DAOM BR117</strain>
    </source>
</reference>
<keyword evidence="2" id="KW-0812">Transmembrane</keyword>
<name>A0A0L0HPC2_SPIPD</name>
<feature type="region of interest" description="Disordered" evidence="1">
    <location>
        <begin position="1"/>
        <end position="51"/>
    </location>
</feature>
<feature type="compositionally biased region" description="Polar residues" evidence="1">
    <location>
        <begin position="530"/>
        <end position="540"/>
    </location>
</feature>